<sequence>MHCEGCRRKVFNCLRGFDGIEDIVVDNANQKVIVKGKSIDPMKIVGRLQKKYSRNVELISPKPKPNDEYKEEEVQEKQQPKVKTIVLKMNMHCEGCAHDIKRNIGRMEGIMFVEPDMENSLVVIRGLFDPPKLIEKITKRLGKHVEIVEEESFEEKKKEKKYKEEIMVYPPHYNFHYVDPSLFFSDENVFSCSIM</sequence>
<evidence type="ECO:0000313" key="1">
    <source>
        <dbReference type="EMBL" id="KAG8639950.1"/>
    </source>
</evidence>
<reference evidence="2" key="1">
    <citation type="journal article" date="2016" name="Nat. Biotechnol.">
        <title>Sequencing wild and cultivated cassava and related species reveals extensive interspecific hybridization and genetic diversity.</title>
        <authorList>
            <person name="Bredeson J.V."/>
            <person name="Lyons J.B."/>
            <person name="Prochnik S.E."/>
            <person name="Wu G.A."/>
            <person name="Ha C.M."/>
            <person name="Edsinger-Gonzales E."/>
            <person name="Grimwood J."/>
            <person name="Schmutz J."/>
            <person name="Rabbi I.Y."/>
            <person name="Egesi C."/>
            <person name="Nauluvula P."/>
            <person name="Lebot V."/>
            <person name="Ndunguru J."/>
            <person name="Mkamilo G."/>
            <person name="Bart R.S."/>
            <person name="Setter T.L."/>
            <person name="Gleadow R.M."/>
            <person name="Kulakow P."/>
            <person name="Ferguson M.E."/>
            <person name="Rounsley S."/>
            <person name="Rokhsar D.S."/>
        </authorList>
    </citation>
    <scope>NUCLEOTIDE SEQUENCE [LARGE SCALE GENOMIC DNA]</scope>
    <source>
        <strain evidence="2">cv. AM560-2</strain>
    </source>
</reference>
<protein>
    <submittedName>
        <fullName evidence="1">Uncharacterized protein</fullName>
    </submittedName>
</protein>
<dbReference type="EMBL" id="CM004399">
    <property type="protein sequence ID" value="KAG8639950.1"/>
    <property type="molecule type" value="Genomic_DNA"/>
</dbReference>
<accession>A0ACB7GJP2</accession>
<proteinExistence type="predicted"/>
<gene>
    <name evidence="1" type="ORF">MANES_13G008700v8</name>
</gene>
<dbReference type="Proteomes" id="UP000091857">
    <property type="component" value="Chromosome 13"/>
</dbReference>
<organism evidence="1 2">
    <name type="scientific">Manihot esculenta</name>
    <name type="common">Cassava</name>
    <name type="synonym">Jatropha manihot</name>
    <dbReference type="NCBI Taxonomy" id="3983"/>
    <lineage>
        <taxon>Eukaryota</taxon>
        <taxon>Viridiplantae</taxon>
        <taxon>Streptophyta</taxon>
        <taxon>Embryophyta</taxon>
        <taxon>Tracheophyta</taxon>
        <taxon>Spermatophyta</taxon>
        <taxon>Magnoliopsida</taxon>
        <taxon>eudicotyledons</taxon>
        <taxon>Gunneridae</taxon>
        <taxon>Pentapetalae</taxon>
        <taxon>rosids</taxon>
        <taxon>fabids</taxon>
        <taxon>Malpighiales</taxon>
        <taxon>Euphorbiaceae</taxon>
        <taxon>Crotonoideae</taxon>
        <taxon>Manihoteae</taxon>
        <taxon>Manihot</taxon>
    </lineage>
</organism>
<comment type="caution">
    <text evidence="1">The sequence shown here is derived from an EMBL/GenBank/DDBJ whole genome shotgun (WGS) entry which is preliminary data.</text>
</comment>
<keyword evidence="2" id="KW-1185">Reference proteome</keyword>
<name>A0ACB7GJP2_MANES</name>
<evidence type="ECO:0000313" key="2">
    <source>
        <dbReference type="Proteomes" id="UP000091857"/>
    </source>
</evidence>